<evidence type="ECO:0000313" key="2">
    <source>
        <dbReference type="Proteomes" id="UP000253729"/>
    </source>
</evidence>
<dbReference type="RefSeq" id="XP_026622719.1">
    <property type="nucleotide sequence ID" value="XM_026767541.1"/>
</dbReference>
<name>A0A3F3PRZ5_9EURO</name>
<organism evidence="1 2">
    <name type="scientific">Aspergillus welwitschiae</name>
    <dbReference type="NCBI Taxonomy" id="1341132"/>
    <lineage>
        <taxon>Eukaryota</taxon>
        <taxon>Fungi</taxon>
        <taxon>Dikarya</taxon>
        <taxon>Ascomycota</taxon>
        <taxon>Pezizomycotina</taxon>
        <taxon>Eurotiomycetes</taxon>
        <taxon>Eurotiomycetidae</taxon>
        <taxon>Eurotiales</taxon>
        <taxon>Aspergillaceae</taxon>
        <taxon>Aspergillus</taxon>
        <taxon>Aspergillus subgen. Circumdati</taxon>
    </lineage>
</organism>
<dbReference type="Proteomes" id="UP000253729">
    <property type="component" value="Unassembled WGS sequence"/>
</dbReference>
<gene>
    <name evidence="1" type="ORF">BDQ94DRAFT_150223</name>
</gene>
<proteinExistence type="predicted"/>
<dbReference type="AlphaFoldDB" id="A0A3F3PRZ5"/>
<reference evidence="1 2" key="1">
    <citation type="submission" date="2018-07" db="EMBL/GenBank/DDBJ databases">
        <title>The genomes of Aspergillus section Nigri reveals drivers in fungal speciation.</title>
        <authorList>
            <consortium name="DOE Joint Genome Institute"/>
            <person name="Vesth T.C."/>
            <person name="Nybo J."/>
            <person name="Theobald S."/>
            <person name="Brandl J."/>
            <person name="Frisvad J.C."/>
            <person name="Nielsen K.F."/>
            <person name="Lyhne E.K."/>
            <person name="Kogle M.E."/>
            <person name="Kuo A."/>
            <person name="Riley R."/>
            <person name="Clum A."/>
            <person name="Nolan M."/>
            <person name="Lipzen A."/>
            <person name="Salamov A."/>
            <person name="Henrissat B."/>
            <person name="Wiebenga A."/>
            <person name="De vries R.P."/>
            <person name="Grigoriev I.V."/>
            <person name="Mortensen U.H."/>
            <person name="Andersen M.R."/>
            <person name="Baker S.E."/>
        </authorList>
    </citation>
    <scope>NUCLEOTIDE SEQUENCE [LARGE SCALE GENOMIC DNA]</scope>
    <source>
        <strain evidence="1 2">CBS 139.54b</strain>
    </source>
</reference>
<dbReference type="EMBL" id="KZ852066">
    <property type="protein sequence ID" value="RDH29697.1"/>
    <property type="molecule type" value="Genomic_DNA"/>
</dbReference>
<sequence length="92" mass="10151">MTMSMIPRAKQALMPCAVRSALCSSGLWWLGPRRLGDIAGRITNHLNRDTSPIQHRPLPFCLLYLPLITSWAGSGSASEGMFIGHIHNPHCK</sequence>
<dbReference type="GeneID" id="38135897"/>
<accession>A0A3F3PRZ5</accession>
<evidence type="ECO:0000313" key="1">
    <source>
        <dbReference type="EMBL" id="RDH29697.1"/>
    </source>
</evidence>
<protein>
    <submittedName>
        <fullName evidence="1">Uncharacterized protein</fullName>
    </submittedName>
</protein>
<keyword evidence="2" id="KW-1185">Reference proteome</keyword>